<evidence type="ECO:0000256" key="17">
    <source>
        <dbReference type="ARBA" id="ARBA00023180"/>
    </source>
</evidence>
<evidence type="ECO:0000256" key="15">
    <source>
        <dbReference type="ARBA" id="ARBA00023136"/>
    </source>
</evidence>
<dbReference type="InterPro" id="IPR013210">
    <property type="entry name" value="LRR_N_plant-typ"/>
</dbReference>
<evidence type="ECO:0000256" key="12">
    <source>
        <dbReference type="ARBA" id="ARBA00022777"/>
    </source>
</evidence>
<evidence type="ECO:0000256" key="1">
    <source>
        <dbReference type="ARBA" id="ARBA00004251"/>
    </source>
</evidence>
<evidence type="ECO:0000256" key="22">
    <source>
        <dbReference type="SAM" id="SignalP"/>
    </source>
</evidence>
<evidence type="ECO:0000256" key="11">
    <source>
        <dbReference type="ARBA" id="ARBA00022741"/>
    </source>
</evidence>
<comment type="subcellular location">
    <subcellularLocation>
        <location evidence="1">Cell membrane</location>
        <topology evidence="1">Single-pass type I membrane protein</topology>
    </subcellularLocation>
</comment>
<dbReference type="Proteomes" id="UP000009183">
    <property type="component" value="Chromosome 17"/>
</dbReference>
<dbReference type="SUPFAM" id="SSF56112">
    <property type="entry name" value="Protein kinase-like (PK-like)"/>
    <property type="match status" value="2"/>
</dbReference>
<dbReference type="InParanoid" id="F6GSL0"/>
<dbReference type="FunFam" id="3.80.10.10:FF:000416">
    <property type="entry name" value="Probable leucine-rich repeat receptor-like protein kinase At5g63930"/>
    <property type="match status" value="2"/>
</dbReference>
<keyword evidence="17" id="KW-0325">Glycoprotein</keyword>
<dbReference type="Pfam" id="PF08263">
    <property type="entry name" value="LRRNT_2"/>
    <property type="match status" value="3"/>
</dbReference>
<gene>
    <name evidence="24" type="ordered locus">VIT_17s0000g02360</name>
</gene>
<evidence type="ECO:0000256" key="8">
    <source>
        <dbReference type="ARBA" id="ARBA00022692"/>
    </source>
</evidence>
<dbReference type="SMR" id="F6GSL0"/>
<sequence>MAPSTLQKMLSLVSLLLLVMLISSDHVSSYSNEETQALLKWKATLHNHNHSSLLSWTLYPNNFTNSSTHLGTEVSPCKWYGISCNHAGSVIRINLTESGLGVGDCPNLEFIDLSYNRFHGELSHNWGRCPQLQRLEIAGNNITGSIPEDFGISTNLILLDLSSNHLVGEIPKKMGSLTSLLGLILNDNQLSGSIPPELGSLSKSHKVVFIIIFPLLGALVLLSAFIGIFLIAERRERTPEIEEGDVQNNLLSISTFDGRAMYEEIIKATKDFDPMYCIGKGGHGSVYKAELPSGNIVAVKKLHPSDMDMANQKDFLNKVRAMTEIKHRNIVRLLGFCSYPRHSFLVYEYLERGSLATILSREEAKKLGWATRVKIIKGVAHALSYMHHDCSPPIVHRDISSNNILLDSQYEAHISNLGTAKLLKVDSSNQSKLAGTVGYVAPEHAYTMKVTEKTDVYSFGVIALEVIKGRHPGDQILSISVSPEKNIVLKDMLDPRLPPLTPQDEGEVVAIIKLATACLNANPQSRPTMEIISQMLQSPKRTKGTKYHVSSYSNEETQALLKWKSTLHNHNHSFLLSWTLYPDPNNSTNSSTHHGTATGPCKWYGISCNHAGSLKYLDLSTNQFSGGIPPEIGLLTNLEVLHLVQNQLNGSIPHEIGSIPEDFGISTNLTLLDLSSNHLVGEIPKKMGSLTSLLELKLNDNQLSGSIPPELGSLFSLAHLDLSANRLNGSITENLGACLNLHYLNLSNNKLSNRIPAQMGKLSHLSQLDLSHNLLSGEIPPQIEGLESLENLNLSHNNLSGFIPKAFEEMRGLSDIDISYNQLQGPIPNSKAFRDATIELLKGNKDLCGNVKGLQPCKNDSGAGQQPVKKGHKIVFIIVFPLLGALVLLFAFIGIFLIAERTKRTPEIEEGDVQNDLFSISTFDGRAMYEEIIKATKDFDPMYCIGKGGHGSVYKAELSSGNIVAVKKLYASDIDMANQRDFFNEVRALTEIKHRNIVKLLGFCSHPRHSFLVYEYLERGSLAAMLSREEAKKLGWATRINIIKGVAHALSYMHHDCSPPIVHRDISSNNILLDSQYEPHISDFGTAKLLKLDSSNQSALAGTFGYVAPEHAYTMKVTEKTDVYSFGVITLEVIKGRHPGDQILCEAAYAMYQLKLYMAFSTLQKMLSLVSQLFLVMFIASHHVSSYSNEETQTLLKWKATLHTHNHSSLLSWTLYPNNFTNSSTHLGTEASPCKWYGISCNHAGSVIRINLTESGLRGTLEDFSFSSFPNLAYVDISMNNLSGPIPPQIGLLSKLKYLDLSINQFSGGIPPEIGLLTNLEVLHLVQNQLNGSIPHEMGQLSSLYELALYTNQLEGSIPASLGNLSNLASLYLYENQLSGSIPPEMGNLTNLVEIYLDTNNLTGLIPSTFGNLKRLTMLYLFNNQLSGHIPPEIGNLKSLQGLSLYENNLSGPIPASLGDLSGLTLLHLYANQLSGPIPQEIGNLKSLVDLELSENQLNGSIPTSLGNLTNLEILFLRDNHLSGYFPKEIGKLHKLVVLEIDTNRLSGSLPEGICQVGDCPNLEYIDLSYNRFHGELSHNWGRCPKLQRLEMAGNDITGSIPEDFGISTNLTLLDLSSNHLVGEIPKKMGSLTSLLELKLNDNQLSGSIPPELGSLFTLAISIYQQID</sequence>
<protein>
    <recommendedName>
        <fullName evidence="2">non-specific serine/threonine protein kinase</fullName>
        <ecNumber evidence="2">2.7.11.1</ecNumber>
    </recommendedName>
</protein>
<dbReference type="STRING" id="29760.F6GSL0"/>
<keyword evidence="11 20" id="KW-0547">Nucleotide-binding</keyword>
<dbReference type="PaxDb" id="29760-VIT_17s0000g02360.t01"/>
<keyword evidence="15 21" id="KW-0472">Membrane</keyword>
<dbReference type="PROSITE" id="PS00107">
    <property type="entry name" value="PROTEIN_KINASE_ATP"/>
    <property type="match status" value="2"/>
</dbReference>
<dbReference type="PROSITE" id="PS50011">
    <property type="entry name" value="PROTEIN_KINASE_DOM"/>
    <property type="match status" value="2"/>
</dbReference>
<dbReference type="EC" id="2.7.11.1" evidence="2"/>
<dbReference type="InterPro" id="IPR008266">
    <property type="entry name" value="Tyr_kinase_AS"/>
</dbReference>
<evidence type="ECO:0000256" key="18">
    <source>
        <dbReference type="ARBA" id="ARBA00047899"/>
    </source>
</evidence>
<dbReference type="Pfam" id="PF00560">
    <property type="entry name" value="LRR_1"/>
    <property type="match status" value="10"/>
</dbReference>
<dbReference type="eggNOG" id="ENOG502QQYD">
    <property type="taxonomic scope" value="Eukaryota"/>
</dbReference>
<evidence type="ECO:0000256" key="4">
    <source>
        <dbReference type="ARBA" id="ARBA00022527"/>
    </source>
</evidence>
<proteinExistence type="predicted"/>
<keyword evidence="8 21" id="KW-0812">Transmembrane</keyword>
<dbReference type="EMBL" id="FN594950">
    <property type="protein sequence ID" value="CCB43283.1"/>
    <property type="molecule type" value="Genomic_DNA"/>
</dbReference>
<dbReference type="ExpressionAtlas" id="F6GSL0">
    <property type="expression patterns" value="baseline and differential"/>
</dbReference>
<evidence type="ECO:0000256" key="10">
    <source>
        <dbReference type="ARBA" id="ARBA00022737"/>
    </source>
</evidence>
<keyword evidence="10" id="KW-0677">Repeat</keyword>
<name>F6GSL0_VITVI</name>
<evidence type="ECO:0000256" key="16">
    <source>
        <dbReference type="ARBA" id="ARBA00023170"/>
    </source>
</evidence>
<dbReference type="InterPro" id="IPR055414">
    <property type="entry name" value="LRR_R13L4/SHOC2-like"/>
</dbReference>
<dbReference type="PROSITE" id="PS51450">
    <property type="entry name" value="LRR"/>
    <property type="match status" value="1"/>
</dbReference>
<dbReference type="FunFam" id="1.10.510.10:FF:000445">
    <property type="entry name" value="MDIS1-interacting receptor like kinase 2"/>
    <property type="match status" value="1"/>
</dbReference>
<dbReference type="InterPro" id="IPR011009">
    <property type="entry name" value="Kinase-like_dom_sf"/>
</dbReference>
<dbReference type="PRINTS" id="PR00019">
    <property type="entry name" value="LEURICHRPT"/>
</dbReference>
<dbReference type="Pfam" id="PF13855">
    <property type="entry name" value="LRR_8"/>
    <property type="match status" value="1"/>
</dbReference>
<evidence type="ECO:0000256" key="19">
    <source>
        <dbReference type="ARBA" id="ARBA00048679"/>
    </source>
</evidence>
<dbReference type="InterPro" id="IPR000719">
    <property type="entry name" value="Prot_kinase_dom"/>
</dbReference>
<dbReference type="InterPro" id="IPR032675">
    <property type="entry name" value="LRR_dom_sf"/>
</dbReference>
<keyword evidence="3" id="KW-1003">Cell membrane</keyword>
<evidence type="ECO:0000256" key="7">
    <source>
        <dbReference type="ARBA" id="ARBA00022679"/>
    </source>
</evidence>
<keyword evidence="4" id="KW-0723">Serine/threonine-protein kinase</keyword>
<evidence type="ECO:0000256" key="2">
    <source>
        <dbReference type="ARBA" id="ARBA00012513"/>
    </source>
</evidence>
<reference evidence="25" key="1">
    <citation type="journal article" date="2007" name="Nature">
        <title>The grapevine genome sequence suggests ancestral hexaploidization in major angiosperm phyla.</title>
        <authorList>
            <consortium name="The French-Italian Public Consortium for Grapevine Genome Characterization."/>
            <person name="Jaillon O."/>
            <person name="Aury J.-M."/>
            <person name="Noel B."/>
            <person name="Policriti A."/>
            <person name="Clepet C."/>
            <person name="Casagrande A."/>
            <person name="Choisne N."/>
            <person name="Aubourg S."/>
            <person name="Vitulo N."/>
            <person name="Jubin C."/>
            <person name="Vezzi A."/>
            <person name="Legeai F."/>
            <person name="Hugueney P."/>
            <person name="Dasilva C."/>
            <person name="Horner D."/>
            <person name="Mica E."/>
            <person name="Jublot D."/>
            <person name="Poulain J."/>
            <person name="Bruyere C."/>
            <person name="Billault A."/>
            <person name="Segurens B."/>
            <person name="Gouyvenoux M."/>
            <person name="Ugarte E."/>
            <person name="Cattonaro F."/>
            <person name="Anthouard V."/>
            <person name="Vico V."/>
            <person name="Del Fabbro C."/>
            <person name="Alaux M."/>
            <person name="Di Gaspero G."/>
            <person name="Dumas V."/>
            <person name="Felice N."/>
            <person name="Paillard S."/>
            <person name="Juman I."/>
            <person name="Moroldo M."/>
            <person name="Scalabrin S."/>
            <person name="Canaguier A."/>
            <person name="Le Clainche I."/>
            <person name="Malacrida G."/>
            <person name="Durand E."/>
            <person name="Pesole G."/>
            <person name="Laucou V."/>
            <person name="Chatelet P."/>
            <person name="Merdinoglu D."/>
            <person name="Delledonne M."/>
            <person name="Pezzotti M."/>
            <person name="Lecharny A."/>
            <person name="Scarpelli C."/>
            <person name="Artiguenave F."/>
            <person name="Pe M.E."/>
            <person name="Valle G."/>
            <person name="Morgante M."/>
            <person name="Caboche M."/>
            <person name="Adam-Blondon A.-F."/>
            <person name="Weissenbach J."/>
            <person name="Quetier F."/>
            <person name="Wincker P."/>
        </authorList>
    </citation>
    <scope>NUCLEOTIDE SEQUENCE [LARGE SCALE GENOMIC DNA]</scope>
    <source>
        <strain evidence="25">cv. Pinot noir / PN40024</strain>
    </source>
</reference>
<evidence type="ECO:0000256" key="14">
    <source>
        <dbReference type="ARBA" id="ARBA00022989"/>
    </source>
</evidence>
<keyword evidence="25" id="KW-1185">Reference proteome</keyword>
<dbReference type="InterPro" id="IPR001611">
    <property type="entry name" value="Leu-rich_rpt"/>
</dbReference>
<keyword evidence="5" id="KW-0597">Phosphoprotein</keyword>
<organism evidence="24 25">
    <name type="scientific">Vitis vinifera</name>
    <name type="common">Grape</name>
    <dbReference type="NCBI Taxonomy" id="29760"/>
    <lineage>
        <taxon>Eukaryota</taxon>
        <taxon>Viridiplantae</taxon>
        <taxon>Streptophyta</taxon>
        <taxon>Embryophyta</taxon>
        <taxon>Tracheophyta</taxon>
        <taxon>Spermatophyta</taxon>
        <taxon>Magnoliopsida</taxon>
        <taxon>eudicotyledons</taxon>
        <taxon>Gunneridae</taxon>
        <taxon>Pentapetalae</taxon>
        <taxon>rosids</taxon>
        <taxon>Vitales</taxon>
        <taxon>Vitaceae</taxon>
        <taxon>Viteae</taxon>
        <taxon>Vitis</taxon>
    </lineage>
</organism>
<evidence type="ECO:0000313" key="24">
    <source>
        <dbReference type="EMBL" id="CCB43283.1"/>
    </source>
</evidence>
<evidence type="ECO:0000259" key="23">
    <source>
        <dbReference type="PROSITE" id="PS50011"/>
    </source>
</evidence>
<dbReference type="InterPro" id="IPR051420">
    <property type="entry name" value="Ser_Thr_Kinases_DiverseReg"/>
</dbReference>
<dbReference type="InterPro" id="IPR017441">
    <property type="entry name" value="Protein_kinase_ATP_BS"/>
</dbReference>
<dbReference type="Gene3D" id="3.30.200.20">
    <property type="entry name" value="Phosphorylase Kinase, domain 1"/>
    <property type="match status" value="2"/>
</dbReference>
<feature type="chain" id="PRO_5003335073" description="non-specific serine/threonine protein kinase" evidence="22">
    <location>
        <begin position="25"/>
        <end position="1668"/>
    </location>
</feature>
<dbReference type="GO" id="GO:0004672">
    <property type="term" value="F:protein kinase activity"/>
    <property type="evidence" value="ECO:0000318"/>
    <property type="project" value="GO_Central"/>
</dbReference>
<dbReference type="SMART" id="SM00369">
    <property type="entry name" value="LRR_TYP"/>
    <property type="match status" value="15"/>
</dbReference>
<keyword evidence="16" id="KW-0675">Receptor</keyword>
<dbReference type="FunFam" id="3.30.200.20:FF:000219">
    <property type="entry name" value="Leucine-rich repeat receptor-like serine/threonine-protein kinase"/>
    <property type="match status" value="1"/>
</dbReference>
<keyword evidence="13 20" id="KW-0067">ATP-binding</keyword>
<accession>F6GSL0</accession>
<feature type="domain" description="Protein kinase" evidence="23">
    <location>
        <begin position="272"/>
        <end position="536"/>
    </location>
</feature>
<dbReference type="Pfam" id="PF23598">
    <property type="entry name" value="LRR_14"/>
    <property type="match status" value="2"/>
</dbReference>
<dbReference type="GO" id="GO:0009791">
    <property type="term" value="P:post-embryonic development"/>
    <property type="evidence" value="ECO:0007669"/>
    <property type="project" value="UniProtKB-ARBA"/>
</dbReference>
<evidence type="ECO:0000256" key="13">
    <source>
        <dbReference type="ARBA" id="ARBA00022840"/>
    </source>
</evidence>
<dbReference type="FunFam" id="3.30.200.20:FF:000309">
    <property type="entry name" value="Leucine-rich repeat receptor protein kinase MSP1"/>
    <property type="match status" value="1"/>
</dbReference>
<feature type="binding site" evidence="20">
    <location>
        <position position="301"/>
    </location>
    <ligand>
        <name>ATP</name>
        <dbReference type="ChEBI" id="CHEBI:30616"/>
    </ligand>
</feature>
<keyword evidence="14 21" id="KW-1133">Transmembrane helix</keyword>
<dbReference type="GO" id="GO:0005886">
    <property type="term" value="C:plasma membrane"/>
    <property type="evidence" value="ECO:0007669"/>
    <property type="project" value="UniProtKB-SubCell"/>
</dbReference>
<dbReference type="SMART" id="SM00365">
    <property type="entry name" value="LRR_SD22"/>
    <property type="match status" value="9"/>
</dbReference>
<feature type="signal peptide" evidence="22">
    <location>
        <begin position="1"/>
        <end position="24"/>
    </location>
</feature>
<dbReference type="FunFam" id="1.10.510.10:FF:000358">
    <property type="entry name" value="Putative leucine-rich repeat receptor-like serine/threonine-protein kinase"/>
    <property type="match status" value="1"/>
</dbReference>
<comment type="catalytic activity">
    <reaction evidence="19">
        <text>L-seryl-[protein] + ATP = O-phospho-L-seryl-[protein] + ADP + H(+)</text>
        <dbReference type="Rhea" id="RHEA:17989"/>
        <dbReference type="Rhea" id="RHEA-COMP:9863"/>
        <dbReference type="Rhea" id="RHEA-COMP:11604"/>
        <dbReference type="ChEBI" id="CHEBI:15378"/>
        <dbReference type="ChEBI" id="CHEBI:29999"/>
        <dbReference type="ChEBI" id="CHEBI:30616"/>
        <dbReference type="ChEBI" id="CHEBI:83421"/>
        <dbReference type="ChEBI" id="CHEBI:456216"/>
        <dbReference type="EC" id="2.7.11.1"/>
    </reaction>
</comment>
<comment type="catalytic activity">
    <reaction evidence="18">
        <text>L-threonyl-[protein] + ATP = O-phospho-L-threonyl-[protein] + ADP + H(+)</text>
        <dbReference type="Rhea" id="RHEA:46608"/>
        <dbReference type="Rhea" id="RHEA-COMP:11060"/>
        <dbReference type="Rhea" id="RHEA-COMP:11605"/>
        <dbReference type="ChEBI" id="CHEBI:15378"/>
        <dbReference type="ChEBI" id="CHEBI:30013"/>
        <dbReference type="ChEBI" id="CHEBI:30616"/>
        <dbReference type="ChEBI" id="CHEBI:61977"/>
        <dbReference type="ChEBI" id="CHEBI:456216"/>
        <dbReference type="EC" id="2.7.11.1"/>
    </reaction>
</comment>
<dbReference type="PANTHER" id="PTHR48005">
    <property type="entry name" value="LEUCINE RICH REPEAT KINASE 2"/>
    <property type="match status" value="1"/>
</dbReference>
<dbReference type="PROSITE" id="PS00109">
    <property type="entry name" value="PROTEIN_KINASE_TYR"/>
    <property type="match status" value="2"/>
</dbReference>
<feature type="transmembrane region" description="Helical" evidence="21">
    <location>
        <begin position="874"/>
        <end position="899"/>
    </location>
</feature>
<keyword evidence="9 22" id="KW-0732">Signal</keyword>
<evidence type="ECO:0000256" key="5">
    <source>
        <dbReference type="ARBA" id="ARBA00022553"/>
    </source>
</evidence>
<dbReference type="FunFam" id="3.80.10.10:FF:000383">
    <property type="entry name" value="Leucine-rich repeat receptor protein kinase EMS1"/>
    <property type="match status" value="1"/>
</dbReference>
<evidence type="ECO:0000256" key="20">
    <source>
        <dbReference type="PROSITE-ProRule" id="PRU10141"/>
    </source>
</evidence>
<dbReference type="GO" id="GO:0005524">
    <property type="term" value="F:ATP binding"/>
    <property type="evidence" value="ECO:0007669"/>
    <property type="project" value="UniProtKB-UniRule"/>
</dbReference>
<dbReference type="Pfam" id="PF00069">
    <property type="entry name" value="Pkinase"/>
    <property type="match status" value="2"/>
</dbReference>
<keyword evidence="7" id="KW-0808">Transferase</keyword>
<dbReference type="InterPro" id="IPR003591">
    <property type="entry name" value="Leu-rich_rpt_typical-subtyp"/>
</dbReference>
<dbReference type="Gene3D" id="3.80.10.10">
    <property type="entry name" value="Ribonuclease Inhibitor"/>
    <property type="match status" value="8"/>
</dbReference>
<evidence type="ECO:0000313" key="25">
    <source>
        <dbReference type="Proteomes" id="UP000009183"/>
    </source>
</evidence>
<dbReference type="FunFam" id="3.80.10.10:FF:000233">
    <property type="entry name" value="Leucine-rich repeat receptor-like protein kinase TDR"/>
    <property type="match status" value="1"/>
</dbReference>
<evidence type="ECO:0000256" key="21">
    <source>
        <dbReference type="SAM" id="Phobius"/>
    </source>
</evidence>
<evidence type="ECO:0000256" key="9">
    <source>
        <dbReference type="ARBA" id="ARBA00022729"/>
    </source>
</evidence>
<dbReference type="Gene3D" id="1.10.510.10">
    <property type="entry name" value="Transferase(Phosphotransferase) domain 1"/>
    <property type="match status" value="2"/>
</dbReference>
<feature type="transmembrane region" description="Helical" evidence="21">
    <location>
        <begin position="207"/>
        <end position="232"/>
    </location>
</feature>
<evidence type="ECO:0000256" key="3">
    <source>
        <dbReference type="ARBA" id="ARBA00022475"/>
    </source>
</evidence>
<keyword evidence="6" id="KW-0433">Leucine-rich repeat</keyword>
<feature type="domain" description="Protein kinase" evidence="23">
    <location>
        <begin position="939"/>
        <end position="1210"/>
    </location>
</feature>
<dbReference type="FunFam" id="3.80.10.10:FF:000400">
    <property type="entry name" value="Nuclear pore complex protein NUP107"/>
    <property type="match status" value="2"/>
</dbReference>
<dbReference type="HOGENOM" id="CLU_240684_0_0_1"/>
<dbReference type="GO" id="GO:0004674">
    <property type="term" value="F:protein serine/threonine kinase activity"/>
    <property type="evidence" value="ECO:0007669"/>
    <property type="project" value="UniProtKB-KW"/>
</dbReference>
<keyword evidence="12" id="KW-0418">Kinase</keyword>
<dbReference type="SUPFAM" id="SSF52058">
    <property type="entry name" value="L domain-like"/>
    <property type="match status" value="4"/>
</dbReference>
<dbReference type="PANTHER" id="PTHR48005:SF95">
    <property type="entry name" value="PROTEIN KINASE DOMAIN-CONTAINING PROTEIN"/>
    <property type="match status" value="1"/>
</dbReference>
<dbReference type="CDD" id="cd14066">
    <property type="entry name" value="STKc_IRAK"/>
    <property type="match status" value="1"/>
</dbReference>
<feature type="binding site" evidence="20">
    <location>
        <position position="968"/>
    </location>
    <ligand>
        <name>ATP</name>
        <dbReference type="ChEBI" id="CHEBI:30616"/>
    </ligand>
</feature>
<evidence type="ECO:0000256" key="6">
    <source>
        <dbReference type="ARBA" id="ARBA00022614"/>
    </source>
</evidence>